<evidence type="ECO:0000313" key="2">
    <source>
        <dbReference type="EMBL" id="RKX68731.1"/>
    </source>
</evidence>
<accession>A0A660SFE2</accession>
<dbReference type="InterPro" id="IPR011990">
    <property type="entry name" value="TPR-like_helical_dom_sf"/>
</dbReference>
<dbReference type="InterPro" id="IPR001623">
    <property type="entry name" value="DnaJ_domain"/>
</dbReference>
<dbReference type="CDD" id="cd06257">
    <property type="entry name" value="DnaJ"/>
    <property type="match status" value="1"/>
</dbReference>
<dbReference type="PROSITE" id="PS50076">
    <property type="entry name" value="DNAJ_2"/>
    <property type="match status" value="1"/>
</dbReference>
<dbReference type="EMBL" id="QNBD01000245">
    <property type="protein sequence ID" value="RKX68731.1"/>
    <property type="molecule type" value="Genomic_DNA"/>
</dbReference>
<reference evidence="2 3" key="1">
    <citation type="submission" date="2018-06" db="EMBL/GenBank/DDBJ databases">
        <title>Extensive metabolic versatility and redundancy in microbially diverse, dynamic hydrothermal sediments.</title>
        <authorList>
            <person name="Dombrowski N."/>
            <person name="Teske A."/>
            <person name="Baker B.J."/>
        </authorList>
    </citation>
    <scope>NUCLEOTIDE SEQUENCE [LARGE SCALE GENOMIC DNA]</scope>
    <source>
        <strain evidence="2">B10_G13</strain>
    </source>
</reference>
<dbReference type="InterPro" id="IPR036869">
    <property type="entry name" value="J_dom_sf"/>
</dbReference>
<sequence length="218" mass="25488">MKNFYMILKLSKNATQREIRDAYLKLAKIYHPDKADTKSLKGWVITNEDFAQITKAYKTLIDPSKKAEYDREIRMGYIDESEISQQQHFTKIFKEGINAISNNRFEKAEKYFYACLHIKKDHPEANSFLALSIINNNGNPEVALEYAEKALKLKIDNTDLYVNIALVYKAMGNNEKYKKFIEEALKWNKLNKRALQEEMQIKKSERSIWGKIFKGGSK</sequence>
<gene>
    <name evidence="2" type="ORF">DRP43_05185</name>
</gene>
<comment type="caution">
    <text evidence="2">The sequence shown here is derived from an EMBL/GenBank/DDBJ whole genome shotgun (WGS) entry which is preliminary data.</text>
</comment>
<evidence type="ECO:0000313" key="3">
    <source>
        <dbReference type="Proteomes" id="UP000271125"/>
    </source>
</evidence>
<dbReference type="PRINTS" id="PR00625">
    <property type="entry name" value="JDOMAIN"/>
</dbReference>
<dbReference type="SUPFAM" id="SSF48452">
    <property type="entry name" value="TPR-like"/>
    <property type="match status" value="1"/>
</dbReference>
<dbReference type="PANTHER" id="PTHR44240:SF10">
    <property type="entry name" value="J DOMAIN-CONTAINING PROTEIN"/>
    <property type="match status" value="1"/>
</dbReference>
<dbReference type="Proteomes" id="UP000271125">
    <property type="component" value="Unassembled WGS sequence"/>
</dbReference>
<dbReference type="PANTHER" id="PTHR44240">
    <property type="entry name" value="DNAJ DOMAIN (PROKARYOTIC HEAT SHOCK PROTEIN)-RELATED"/>
    <property type="match status" value="1"/>
</dbReference>
<organism evidence="2 3">
    <name type="scientific">candidate division TA06 bacterium</name>
    <dbReference type="NCBI Taxonomy" id="2250710"/>
    <lineage>
        <taxon>Bacteria</taxon>
        <taxon>Bacteria division TA06</taxon>
    </lineage>
</organism>
<dbReference type="Gene3D" id="1.25.40.10">
    <property type="entry name" value="Tetratricopeptide repeat domain"/>
    <property type="match status" value="1"/>
</dbReference>
<proteinExistence type="predicted"/>
<feature type="domain" description="J" evidence="1">
    <location>
        <begin position="3"/>
        <end position="73"/>
    </location>
</feature>
<protein>
    <recommendedName>
        <fullName evidence="1">J domain-containing protein</fullName>
    </recommendedName>
</protein>
<dbReference type="SUPFAM" id="SSF46565">
    <property type="entry name" value="Chaperone J-domain"/>
    <property type="match status" value="1"/>
</dbReference>
<dbReference type="Pfam" id="PF00226">
    <property type="entry name" value="DnaJ"/>
    <property type="match status" value="1"/>
</dbReference>
<name>A0A660SFE2_UNCT6</name>
<dbReference type="InterPro" id="IPR019734">
    <property type="entry name" value="TPR_rpt"/>
</dbReference>
<dbReference type="Gene3D" id="1.10.287.110">
    <property type="entry name" value="DnaJ domain"/>
    <property type="match status" value="1"/>
</dbReference>
<dbReference type="AlphaFoldDB" id="A0A660SFE2"/>
<evidence type="ECO:0000259" key="1">
    <source>
        <dbReference type="PROSITE" id="PS50076"/>
    </source>
</evidence>
<dbReference type="InterPro" id="IPR052276">
    <property type="entry name" value="Diphthamide-biosynth_chaperone"/>
</dbReference>
<dbReference type="SMART" id="SM00271">
    <property type="entry name" value="DnaJ"/>
    <property type="match status" value="1"/>
</dbReference>
<dbReference type="Pfam" id="PF13181">
    <property type="entry name" value="TPR_8"/>
    <property type="match status" value="1"/>
</dbReference>